<organism evidence="1 2">
    <name type="scientific">Diversispora eburnea</name>
    <dbReference type="NCBI Taxonomy" id="1213867"/>
    <lineage>
        <taxon>Eukaryota</taxon>
        <taxon>Fungi</taxon>
        <taxon>Fungi incertae sedis</taxon>
        <taxon>Mucoromycota</taxon>
        <taxon>Glomeromycotina</taxon>
        <taxon>Glomeromycetes</taxon>
        <taxon>Diversisporales</taxon>
        <taxon>Diversisporaceae</taxon>
        <taxon>Diversispora</taxon>
    </lineage>
</organism>
<accession>A0A9N8V4Y1</accession>
<protein>
    <submittedName>
        <fullName evidence="1">5086_t:CDS:1</fullName>
    </submittedName>
</protein>
<sequence length="106" mass="12361">MSHKLSDTIFQKPKVTVLSTMLNFDNDKFTLISQEINPESTSKDIRDNKNKVENEVNTELELDSSNNNEQNFDYTCDKEINELIPDNEELINKGKKYITCKHLFCK</sequence>
<reference evidence="1" key="1">
    <citation type="submission" date="2021-06" db="EMBL/GenBank/DDBJ databases">
        <authorList>
            <person name="Kallberg Y."/>
            <person name="Tangrot J."/>
            <person name="Rosling A."/>
        </authorList>
    </citation>
    <scope>NUCLEOTIDE SEQUENCE</scope>
    <source>
        <strain evidence="1">AZ414A</strain>
    </source>
</reference>
<proteinExistence type="predicted"/>
<dbReference type="Proteomes" id="UP000789706">
    <property type="component" value="Unassembled WGS sequence"/>
</dbReference>
<gene>
    <name evidence="1" type="ORF">DEBURN_LOCUS1127</name>
</gene>
<comment type="caution">
    <text evidence="1">The sequence shown here is derived from an EMBL/GenBank/DDBJ whole genome shotgun (WGS) entry which is preliminary data.</text>
</comment>
<evidence type="ECO:0000313" key="1">
    <source>
        <dbReference type="EMBL" id="CAG8437278.1"/>
    </source>
</evidence>
<dbReference type="AlphaFoldDB" id="A0A9N8V4Y1"/>
<evidence type="ECO:0000313" key="2">
    <source>
        <dbReference type="Proteomes" id="UP000789706"/>
    </source>
</evidence>
<dbReference type="EMBL" id="CAJVPK010000045">
    <property type="protein sequence ID" value="CAG8437278.1"/>
    <property type="molecule type" value="Genomic_DNA"/>
</dbReference>
<name>A0A9N8V4Y1_9GLOM</name>
<keyword evidence="2" id="KW-1185">Reference proteome</keyword>